<evidence type="ECO:0000256" key="4">
    <source>
        <dbReference type="SAM" id="MobiDB-lite"/>
    </source>
</evidence>
<dbReference type="InterPro" id="IPR019815">
    <property type="entry name" value="Translation_initiation_fac_3_C"/>
</dbReference>
<feature type="compositionally biased region" description="Pro residues" evidence="4">
    <location>
        <begin position="8"/>
        <end position="18"/>
    </location>
</feature>
<dbReference type="GO" id="GO:0032790">
    <property type="term" value="P:ribosome disassembly"/>
    <property type="evidence" value="ECO:0007669"/>
    <property type="project" value="TreeGrafter"/>
</dbReference>
<sequence>MKSTLDPFPAPPPPPTVPLLPDETEIRLVREDKSHEVLTYRRAVREAQRAGLDLIGVALTAQPPVFRLGNADKAAHAARQREKDLRRKEVRIGPTVAEHDLQVKLKQARGFVEKNHRVKLFVPYRMQQRQDAFVMLGRLRELGSEFAAVANPAENERLARNTFAIFLSPK</sequence>
<dbReference type="KEGG" id="csl:COCSUDRAFT_83552"/>
<feature type="domain" description="Translation initiation factor 3 C-terminal" evidence="5">
    <location>
        <begin position="88"/>
        <end position="170"/>
    </location>
</feature>
<dbReference type="GO" id="GO:0003743">
    <property type="term" value="F:translation initiation factor activity"/>
    <property type="evidence" value="ECO:0007669"/>
    <property type="project" value="UniProtKB-KW"/>
</dbReference>
<dbReference type="NCBIfam" id="TIGR00168">
    <property type="entry name" value="infC"/>
    <property type="match status" value="1"/>
</dbReference>
<protein>
    <recommendedName>
        <fullName evidence="9">Translation initiation factor IF-3</fullName>
    </recommendedName>
</protein>
<dbReference type="Pfam" id="PF05198">
    <property type="entry name" value="IF3_N"/>
    <property type="match status" value="1"/>
</dbReference>
<dbReference type="InterPro" id="IPR019814">
    <property type="entry name" value="Translation_initiation_fac_3_N"/>
</dbReference>
<dbReference type="GeneID" id="17038260"/>
<dbReference type="SUPFAM" id="SSF55200">
    <property type="entry name" value="Translation initiation factor IF3, C-terminal domain"/>
    <property type="match status" value="1"/>
</dbReference>
<organism evidence="7 8">
    <name type="scientific">Coccomyxa subellipsoidea (strain C-169)</name>
    <name type="common">Green microalga</name>
    <dbReference type="NCBI Taxonomy" id="574566"/>
    <lineage>
        <taxon>Eukaryota</taxon>
        <taxon>Viridiplantae</taxon>
        <taxon>Chlorophyta</taxon>
        <taxon>core chlorophytes</taxon>
        <taxon>Trebouxiophyceae</taxon>
        <taxon>Trebouxiophyceae incertae sedis</taxon>
        <taxon>Coccomyxaceae</taxon>
        <taxon>Coccomyxa</taxon>
        <taxon>Coccomyxa subellipsoidea</taxon>
    </lineage>
</organism>
<proteinExistence type="inferred from homology"/>
<evidence type="ECO:0000256" key="2">
    <source>
        <dbReference type="ARBA" id="ARBA00022540"/>
    </source>
</evidence>
<evidence type="ECO:0008006" key="9">
    <source>
        <dbReference type="Google" id="ProtNLM"/>
    </source>
</evidence>
<feature type="region of interest" description="Disordered" evidence="4">
    <location>
        <begin position="1"/>
        <end position="20"/>
    </location>
</feature>
<keyword evidence="3" id="KW-0648">Protein biosynthesis</keyword>
<evidence type="ECO:0000256" key="3">
    <source>
        <dbReference type="ARBA" id="ARBA00022917"/>
    </source>
</evidence>
<dbReference type="Gene3D" id="3.30.110.10">
    <property type="entry name" value="Translation initiation factor 3 (IF-3), C-terminal domain"/>
    <property type="match status" value="1"/>
</dbReference>
<dbReference type="InterPro" id="IPR036788">
    <property type="entry name" value="T_IF-3_C_sf"/>
</dbReference>
<keyword evidence="2" id="KW-0396">Initiation factor</keyword>
<evidence type="ECO:0000256" key="1">
    <source>
        <dbReference type="ARBA" id="ARBA00005439"/>
    </source>
</evidence>
<dbReference type="Proteomes" id="UP000007264">
    <property type="component" value="Unassembled WGS sequence"/>
</dbReference>
<dbReference type="EMBL" id="AGSI01000016">
    <property type="protein sequence ID" value="EIE20352.1"/>
    <property type="molecule type" value="Genomic_DNA"/>
</dbReference>
<accession>I0YPN3</accession>
<keyword evidence="8" id="KW-1185">Reference proteome</keyword>
<dbReference type="Pfam" id="PF00707">
    <property type="entry name" value="IF3_C"/>
    <property type="match status" value="1"/>
</dbReference>
<gene>
    <name evidence="7" type="ORF">COCSUDRAFT_83552</name>
</gene>
<evidence type="ECO:0000313" key="7">
    <source>
        <dbReference type="EMBL" id="EIE20352.1"/>
    </source>
</evidence>
<dbReference type="GO" id="GO:0043022">
    <property type="term" value="F:ribosome binding"/>
    <property type="evidence" value="ECO:0007669"/>
    <property type="project" value="TreeGrafter"/>
</dbReference>
<dbReference type="OrthoDB" id="21573at2759"/>
<dbReference type="PANTHER" id="PTHR10938:SF0">
    <property type="entry name" value="TRANSLATION INITIATION FACTOR IF-3, MITOCHONDRIAL"/>
    <property type="match status" value="1"/>
</dbReference>
<dbReference type="STRING" id="574566.I0YPN3"/>
<feature type="domain" description="Translation initiation factor 3 N-terminal" evidence="6">
    <location>
        <begin position="24"/>
        <end position="84"/>
    </location>
</feature>
<dbReference type="PANTHER" id="PTHR10938">
    <property type="entry name" value="TRANSLATION INITIATION FACTOR IF-3"/>
    <property type="match status" value="1"/>
</dbReference>
<reference evidence="7 8" key="1">
    <citation type="journal article" date="2012" name="Genome Biol.">
        <title>The genome of the polar eukaryotic microalga coccomyxa subellipsoidea reveals traits of cold adaptation.</title>
        <authorList>
            <person name="Blanc G."/>
            <person name="Agarkova I."/>
            <person name="Grimwood J."/>
            <person name="Kuo A."/>
            <person name="Brueggeman A."/>
            <person name="Dunigan D."/>
            <person name="Gurnon J."/>
            <person name="Ladunga I."/>
            <person name="Lindquist E."/>
            <person name="Lucas S."/>
            <person name="Pangilinan J."/>
            <person name="Proschold T."/>
            <person name="Salamov A."/>
            <person name="Schmutz J."/>
            <person name="Weeks D."/>
            <person name="Yamada T."/>
            <person name="Claverie J.M."/>
            <person name="Grigoriev I."/>
            <person name="Van Etten J."/>
            <person name="Lomsadze A."/>
            <person name="Borodovsky M."/>
        </authorList>
    </citation>
    <scope>NUCLEOTIDE SEQUENCE [LARGE SCALE GENOMIC DNA]</scope>
    <source>
        <strain evidence="7 8">C-169</strain>
    </source>
</reference>
<evidence type="ECO:0000259" key="5">
    <source>
        <dbReference type="Pfam" id="PF00707"/>
    </source>
</evidence>
<evidence type="ECO:0000313" key="8">
    <source>
        <dbReference type="Proteomes" id="UP000007264"/>
    </source>
</evidence>
<dbReference type="InterPro" id="IPR036787">
    <property type="entry name" value="T_IF-3_N_sf"/>
</dbReference>
<dbReference type="Gene3D" id="3.10.20.80">
    <property type="entry name" value="Translation initiation factor 3 (IF-3), N-terminal domain"/>
    <property type="match status" value="1"/>
</dbReference>
<dbReference type="GO" id="GO:0005737">
    <property type="term" value="C:cytoplasm"/>
    <property type="evidence" value="ECO:0007669"/>
    <property type="project" value="UniProtKB-ARBA"/>
</dbReference>
<dbReference type="AlphaFoldDB" id="I0YPN3"/>
<evidence type="ECO:0000259" key="6">
    <source>
        <dbReference type="Pfam" id="PF05198"/>
    </source>
</evidence>
<name>I0YPN3_COCSC</name>
<comment type="similarity">
    <text evidence="1">Belongs to the IF-3 family.</text>
</comment>
<comment type="caution">
    <text evidence="7">The sequence shown here is derived from an EMBL/GenBank/DDBJ whole genome shotgun (WGS) entry which is preliminary data.</text>
</comment>
<dbReference type="InterPro" id="IPR001288">
    <property type="entry name" value="Translation_initiation_fac_3"/>
</dbReference>
<dbReference type="RefSeq" id="XP_005644896.1">
    <property type="nucleotide sequence ID" value="XM_005644839.1"/>
</dbReference>
<dbReference type="SUPFAM" id="SSF54364">
    <property type="entry name" value="Translation initiation factor IF3, N-terminal domain"/>
    <property type="match status" value="1"/>
</dbReference>